<accession>A0AAV4BUD8</accession>
<dbReference type="EMBL" id="BLXT01005315">
    <property type="protein sequence ID" value="GFO21989.1"/>
    <property type="molecule type" value="Genomic_DNA"/>
</dbReference>
<keyword evidence="4" id="KW-0472">Membrane</keyword>
<feature type="compositionally biased region" description="Acidic residues" evidence="3">
    <location>
        <begin position="67"/>
        <end position="81"/>
    </location>
</feature>
<comment type="caution">
    <text evidence="6">The sequence shown here is derived from an EMBL/GenBank/DDBJ whole genome shotgun (WGS) entry which is preliminary data.</text>
</comment>
<dbReference type="SUPFAM" id="SSF56801">
    <property type="entry name" value="Acetyl-CoA synthetase-like"/>
    <property type="match status" value="1"/>
</dbReference>
<keyword evidence="2 6" id="KW-0436">Ligase</keyword>
<dbReference type="PANTHER" id="PTHR24096:SF149">
    <property type="entry name" value="AMP-BINDING DOMAIN-CONTAINING PROTEIN-RELATED"/>
    <property type="match status" value="1"/>
</dbReference>
<sequence>MQGECAVVFSHEEAEIYRCSLRIKFGNFRSCGGKFAMLNWLSSPDASDSGDSSDNTNDLNAFAFRNDDDEYEEEDNIDNGDDERWGGGGGEGRRKRGGRRRGLSSSVGVSDSYPAVVASNGILQTIICRHLSASTPTSDQQSTVKPDNKLVIVSPTSDIHIPADLTVHQMVYDACDKYRDKHAMEKFLTGRKYTYTQLKDASARVASALYRKDYRKGDVLLVFAANCMYYVVLMVACAATGVWFCTANPTFTVSELAFQLRTSDAKGICISSPLAPVAKEAMGSKELQNKNLDCIAFGEASGFQSFQNLLDDDGKAFPDVKLDAKKNVFVLPYSSGTTGLPKGVMLSHHNCLANAFQILEVVPASPEDSAIGLVPVYHIYGMVANFFPTIAAGGSVYYLPKFEPETFLECLQDCRATLIWKTVHIVSESFDARNGAKCLRFRGETCHQFHGSWFGLVARMDSHHEP</sequence>
<evidence type="ECO:0000256" key="2">
    <source>
        <dbReference type="ARBA" id="ARBA00022598"/>
    </source>
</evidence>
<gene>
    <name evidence="6" type="ORF">PoB_004849400</name>
</gene>
<evidence type="ECO:0000259" key="5">
    <source>
        <dbReference type="Pfam" id="PF00501"/>
    </source>
</evidence>
<dbReference type="Gene3D" id="3.40.50.980">
    <property type="match status" value="2"/>
</dbReference>
<evidence type="ECO:0000256" key="1">
    <source>
        <dbReference type="ARBA" id="ARBA00006432"/>
    </source>
</evidence>
<comment type="similarity">
    <text evidence="1">Belongs to the ATP-dependent AMP-binding enzyme family.</text>
</comment>
<dbReference type="Proteomes" id="UP000735302">
    <property type="component" value="Unassembled WGS sequence"/>
</dbReference>
<feature type="region of interest" description="Disordered" evidence="3">
    <location>
        <begin position="46"/>
        <end position="107"/>
    </location>
</feature>
<dbReference type="InterPro" id="IPR000873">
    <property type="entry name" value="AMP-dep_synth/lig_dom"/>
</dbReference>
<dbReference type="Pfam" id="PF00501">
    <property type="entry name" value="AMP-binding"/>
    <property type="match status" value="1"/>
</dbReference>
<dbReference type="PANTHER" id="PTHR24096">
    <property type="entry name" value="LONG-CHAIN-FATTY-ACID--COA LIGASE"/>
    <property type="match status" value="1"/>
</dbReference>
<protein>
    <submittedName>
        <fullName evidence="6">4-coumarate--coa ligase</fullName>
    </submittedName>
</protein>
<feature type="compositionally biased region" description="Basic residues" evidence="3">
    <location>
        <begin position="93"/>
        <end position="102"/>
    </location>
</feature>
<keyword evidence="4" id="KW-1133">Transmembrane helix</keyword>
<feature type="transmembrane region" description="Helical" evidence="4">
    <location>
        <begin position="219"/>
        <end position="244"/>
    </location>
</feature>
<dbReference type="InterPro" id="IPR020845">
    <property type="entry name" value="AMP-binding_CS"/>
</dbReference>
<dbReference type="AlphaFoldDB" id="A0AAV4BUD8"/>
<keyword evidence="7" id="KW-1185">Reference proteome</keyword>
<dbReference type="GO" id="GO:0016405">
    <property type="term" value="F:CoA-ligase activity"/>
    <property type="evidence" value="ECO:0007669"/>
    <property type="project" value="TreeGrafter"/>
</dbReference>
<organism evidence="6 7">
    <name type="scientific">Plakobranchus ocellatus</name>
    <dbReference type="NCBI Taxonomy" id="259542"/>
    <lineage>
        <taxon>Eukaryota</taxon>
        <taxon>Metazoa</taxon>
        <taxon>Spiralia</taxon>
        <taxon>Lophotrochozoa</taxon>
        <taxon>Mollusca</taxon>
        <taxon>Gastropoda</taxon>
        <taxon>Heterobranchia</taxon>
        <taxon>Euthyneura</taxon>
        <taxon>Panpulmonata</taxon>
        <taxon>Sacoglossa</taxon>
        <taxon>Placobranchoidea</taxon>
        <taxon>Plakobranchidae</taxon>
        <taxon>Plakobranchus</taxon>
    </lineage>
</organism>
<name>A0AAV4BUD8_9GAST</name>
<evidence type="ECO:0000256" key="3">
    <source>
        <dbReference type="SAM" id="MobiDB-lite"/>
    </source>
</evidence>
<evidence type="ECO:0000313" key="7">
    <source>
        <dbReference type="Proteomes" id="UP000735302"/>
    </source>
</evidence>
<keyword evidence="4" id="KW-0812">Transmembrane</keyword>
<feature type="domain" description="AMP-dependent synthetase/ligase" evidence="5">
    <location>
        <begin position="173"/>
        <end position="423"/>
    </location>
</feature>
<dbReference type="PROSITE" id="PS00455">
    <property type="entry name" value="AMP_BINDING"/>
    <property type="match status" value="1"/>
</dbReference>
<evidence type="ECO:0000313" key="6">
    <source>
        <dbReference type="EMBL" id="GFO21989.1"/>
    </source>
</evidence>
<reference evidence="6 7" key="1">
    <citation type="journal article" date="2021" name="Elife">
        <title>Chloroplast acquisition without the gene transfer in kleptoplastic sea slugs, Plakobranchus ocellatus.</title>
        <authorList>
            <person name="Maeda T."/>
            <person name="Takahashi S."/>
            <person name="Yoshida T."/>
            <person name="Shimamura S."/>
            <person name="Takaki Y."/>
            <person name="Nagai Y."/>
            <person name="Toyoda A."/>
            <person name="Suzuki Y."/>
            <person name="Arimoto A."/>
            <person name="Ishii H."/>
            <person name="Satoh N."/>
            <person name="Nishiyama T."/>
            <person name="Hasebe M."/>
            <person name="Maruyama T."/>
            <person name="Minagawa J."/>
            <person name="Obokata J."/>
            <person name="Shigenobu S."/>
        </authorList>
    </citation>
    <scope>NUCLEOTIDE SEQUENCE [LARGE SCALE GENOMIC DNA]</scope>
</reference>
<evidence type="ECO:0000256" key="4">
    <source>
        <dbReference type="SAM" id="Phobius"/>
    </source>
</evidence>
<proteinExistence type="inferred from homology"/>